<dbReference type="Proteomes" id="UP000095751">
    <property type="component" value="Unassembled WGS sequence"/>
</dbReference>
<gene>
    <name evidence="2" type="ORF">FRACYDRAFT_238232</name>
</gene>
<feature type="compositionally biased region" description="Low complexity" evidence="1">
    <location>
        <begin position="1"/>
        <end position="10"/>
    </location>
</feature>
<evidence type="ECO:0000313" key="3">
    <source>
        <dbReference type="Proteomes" id="UP000095751"/>
    </source>
</evidence>
<accession>A0A1E7FI09</accession>
<dbReference type="EMBL" id="KV784357">
    <property type="protein sequence ID" value="OEU17806.1"/>
    <property type="molecule type" value="Genomic_DNA"/>
</dbReference>
<evidence type="ECO:0000256" key="1">
    <source>
        <dbReference type="SAM" id="MobiDB-lite"/>
    </source>
</evidence>
<feature type="compositionally biased region" description="Low complexity" evidence="1">
    <location>
        <begin position="110"/>
        <end position="124"/>
    </location>
</feature>
<reference evidence="2 3" key="1">
    <citation type="submission" date="2016-09" db="EMBL/GenBank/DDBJ databases">
        <title>Extensive genetic diversity and differential bi-allelic expression allows diatom success in the polar Southern Ocean.</title>
        <authorList>
            <consortium name="DOE Joint Genome Institute"/>
            <person name="Mock T."/>
            <person name="Otillar R.P."/>
            <person name="Strauss J."/>
            <person name="Dupont C."/>
            <person name="Frickenhaus S."/>
            <person name="Maumus F."/>
            <person name="Mcmullan M."/>
            <person name="Sanges R."/>
            <person name="Schmutz J."/>
            <person name="Toseland A."/>
            <person name="Valas R."/>
            <person name="Veluchamy A."/>
            <person name="Ward B.J."/>
            <person name="Allen A."/>
            <person name="Barry K."/>
            <person name="Falciatore A."/>
            <person name="Ferrante M."/>
            <person name="Fortunato A.E."/>
            <person name="Gloeckner G."/>
            <person name="Gruber A."/>
            <person name="Hipkin R."/>
            <person name="Janech M."/>
            <person name="Kroth P."/>
            <person name="Leese F."/>
            <person name="Lindquist E."/>
            <person name="Lyon B.R."/>
            <person name="Martin J."/>
            <person name="Mayer C."/>
            <person name="Parker M."/>
            <person name="Quesneville H."/>
            <person name="Raymond J."/>
            <person name="Uhlig C."/>
            <person name="Valentin K.U."/>
            <person name="Worden A.Z."/>
            <person name="Armbrust E.V."/>
            <person name="Bowler C."/>
            <person name="Green B."/>
            <person name="Moulton V."/>
            <person name="Van Oosterhout C."/>
            <person name="Grigoriev I."/>
        </authorList>
    </citation>
    <scope>NUCLEOTIDE SEQUENCE [LARGE SCALE GENOMIC DNA]</scope>
    <source>
        <strain evidence="2 3">CCMP1102</strain>
    </source>
</reference>
<name>A0A1E7FI09_9STRA</name>
<feature type="region of interest" description="Disordered" evidence="1">
    <location>
        <begin position="1"/>
        <end position="70"/>
    </location>
</feature>
<sequence>MMKGNNSNSNGDKDKDNDNYEDNDSSLNFDDWIGTKKQNRYGKKRLDDSTSTCPTVCMEDSTSSSSFLEGSESSVKYIQKLVEVDDEYECEEEEEEEEEEGEQQGNYSATNNEFNNSMNSMNFTQRRRSKTRAVARKEIQSLSMSVKCLPRELEMEKVEKIVARKEIQSLSTSVKCLPLRFLAESDTTTKTATTSNAIRVFRIPCGSFLSFVPPLPVENPCYFLSYWNQALFLKNVVLD</sequence>
<dbReference type="AlphaFoldDB" id="A0A1E7FI09"/>
<feature type="region of interest" description="Disordered" evidence="1">
    <location>
        <begin position="89"/>
        <end position="127"/>
    </location>
</feature>
<evidence type="ECO:0000313" key="2">
    <source>
        <dbReference type="EMBL" id="OEU17806.1"/>
    </source>
</evidence>
<organism evidence="2 3">
    <name type="scientific">Fragilariopsis cylindrus CCMP1102</name>
    <dbReference type="NCBI Taxonomy" id="635003"/>
    <lineage>
        <taxon>Eukaryota</taxon>
        <taxon>Sar</taxon>
        <taxon>Stramenopiles</taxon>
        <taxon>Ochrophyta</taxon>
        <taxon>Bacillariophyta</taxon>
        <taxon>Bacillariophyceae</taxon>
        <taxon>Bacillariophycidae</taxon>
        <taxon>Bacillariales</taxon>
        <taxon>Bacillariaceae</taxon>
        <taxon>Fragilariopsis</taxon>
    </lineage>
</organism>
<dbReference type="InParanoid" id="A0A1E7FI09"/>
<feature type="compositionally biased region" description="Acidic residues" evidence="1">
    <location>
        <begin position="89"/>
        <end position="102"/>
    </location>
</feature>
<protein>
    <submittedName>
        <fullName evidence="2">Uncharacterized protein</fullName>
    </submittedName>
</protein>
<keyword evidence="3" id="KW-1185">Reference proteome</keyword>
<feature type="compositionally biased region" description="Low complexity" evidence="1">
    <location>
        <begin position="59"/>
        <end position="70"/>
    </location>
</feature>
<proteinExistence type="predicted"/>
<dbReference type="KEGG" id="fcy:FRACYDRAFT_238232"/>